<proteinExistence type="inferred from homology"/>
<comment type="similarity">
    <text evidence="7">Belongs to the binding-protein-dependent transport system permease family.</text>
</comment>
<feature type="domain" description="ABC transmembrane type-1" evidence="8">
    <location>
        <begin position="91"/>
        <end position="308"/>
    </location>
</feature>
<dbReference type="OrthoDB" id="7939379at2"/>
<geneLocation type="plasmid" evidence="10">
    <name>prccge525c</name>
</geneLocation>
<keyword evidence="3" id="KW-1003">Cell membrane</keyword>
<accession>A0A387G1E9</accession>
<dbReference type="PROSITE" id="PS50928">
    <property type="entry name" value="ABC_TM1"/>
    <property type="match status" value="1"/>
</dbReference>
<feature type="transmembrane region" description="Helical" evidence="7">
    <location>
        <begin position="97"/>
        <end position="116"/>
    </location>
</feature>
<dbReference type="KEGG" id="rjg:CCGE525_23535"/>
<keyword evidence="6 7" id="KW-0472">Membrane</keyword>
<evidence type="ECO:0000256" key="5">
    <source>
        <dbReference type="ARBA" id="ARBA00022989"/>
    </source>
</evidence>
<dbReference type="EMBL" id="CP032695">
    <property type="protein sequence ID" value="AYG61842.1"/>
    <property type="molecule type" value="Genomic_DNA"/>
</dbReference>
<keyword evidence="2 7" id="KW-0813">Transport</keyword>
<feature type="transmembrane region" description="Helical" evidence="7">
    <location>
        <begin position="230"/>
        <end position="250"/>
    </location>
</feature>
<keyword evidence="5 7" id="KW-1133">Transmembrane helix</keyword>
<keyword evidence="10" id="KW-1185">Reference proteome</keyword>
<evidence type="ECO:0000256" key="2">
    <source>
        <dbReference type="ARBA" id="ARBA00022448"/>
    </source>
</evidence>
<dbReference type="Gene3D" id="1.10.3720.10">
    <property type="entry name" value="MetI-like"/>
    <property type="match status" value="1"/>
</dbReference>
<evidence type="ECO:0000259" key="8">
    <source>
        <dbReference type="PROSITE" id="PS50928"/>
    </source>
</evidence>
<dbReference type="Proteomes" id="UP000282195">
    <property type="component" value="Plasmid pRCCGE525c"/>
</dbReference>
<feature type="transmembrane region" description="Helical" evidence="7">
    <location>
        <begin position="35"/>
        <end position="53"/>
    </location>
</feature>
<dbReference type="GO" id="GO:0005886">
    <property type="term" value="C:plasma membrane"/>
    <property type="evidence" value="ECO:0007669"/>
    <property type="project" value="UniProtKB-SubCell"/>
</dbReference>
<dbReference type="PANTHER" id="PTHR30193">
    <property type="entry name" value="ABC TRANSPORTER PERMEASE PROTEIN"/>
    <property type="match status" value="1"/>
</dbReference>
<evidence type="ECO:0000256" key="4">
    <source>
        <dbReference type="ARBA" id="ARBA00022692"/>
    </source>
</evidence>
<dbReference type="InterPro" id="IPR051393">
    <property type="entry name" value="ABC_transporter_permease"/>
</dbReference>
<comment type="subcellular location">
    <subcellularLocation>
        <location evidence="1 7">Cell membrane</location>
        <topology evidence="1 7">Multi-pass membrane protein</topology>
    </subcellularLocation>
</comment>
<evidence type="ECO:0000313" key="9">
    <source>
        <dbReference type="EMBL" id="AYG61842.1"/>
    </source>
</evidence>
<keyword evidence="9" id="KW-0614">Plasmid</keyword>
<dbReference type="Pfam" id="PF00528">
    <property type="entry name" value="BPD_transp_1"/>
    <property type="match status" value="1"/>
</dbReference>
<dbReference type="GO" id="GO:0055085">
    <property type="term" value="P:transmembrane transport"/>
    <property type="evidence" value="ECO:0007669"/>
    <property type="project" value="InterPro"/>
</dbReference>
<evidence type="ECO:0000256" key="6">
    <source>
        <dbReference type="ARBA" id="ARBA00023136"/>
    </source>
</evidence>
<feature type="transmembrane region" description="Helical" evidence="7">
    <location>
        <begin position="289"/>
        <end position="309"/>
    </location>
</feature>
<dbReference type="InterPro" id="IPR035906">
    <property type="entry name" value="MetI-like_sf"/>
</dbReference>
<dbReference type="PANTHER" id="PTHR30193:SF37">
    <property type="entry name" value="INNER MEMBRANE ABC TRANSPORTER PERMEASE PROTEIN YCJO"/>
    <property type="match status" value="1"/>
</dbReference>
<gene>
    <name evidence="9" type="ORF">CCGE525_23535</name>
</gene>
<dbReference type="SUPFAM" id="SSF161098">
    <property type="entry name" value="MetI-like"/>
    <property type="match status" value="1"/>
</dbReference>
<dbReference type="AlphaFoldDB" id="A0A387G1E9"/>
<protein>
    <submittedName>
        <fullName evidence="9">Sugar ABC transporter permease</fullName>
    </submittedName>
</protein>
<evidence type="ECO:0000256" key="7">
    <source>
        <dbReference type="RuleBase" id="RU363032"/>
    </source>
</evidence>
<reference evidence="9 10" key="1">
    <citation type="submission" date="2018-10" db="EMBL/GenBank/DDBJ databases">
        <title>Rhizobium etli, R. leguminosarum and a new Rhizobium genospecies from Phaseolus dumosus.</title>
        <authorList>
            <person name="Ramirez-Puebla S.T."/>
            <person name="Rogel-Hernandez M.A."/>
            <person name="Guerrero G."/>
            <person name="Ormeno-Orrillo E."/>
            <person name="Martinez-Romero J.C."/>
            <person name="Negrete-Yankelevich S."/>
            <person name="Martinez-Romero E."/>
        </authorList>
    </citation>
    <scope>NUCLEOTIDE SEQUENCE [LARGE SCALE GENOMIC DNA]</scope>
    <source>
        <strain evidence="9 10">CCGE525</strain>
        <plasmid evidence="10">prccge525c</plasmid>
    </source>
</reference>
<sequence length="322" mass="35740">MTATSTLRLNSAEPKPSRKTLRLGSLRWRQASTGYLFLLPLFAGLLVFRFYAFGYNVWLSFTKAGAFGPPRFVGLDNYRRLLDDSQLVVALYNTIKFAAIAVPGVVIVSLLCALLMQYRFRGETAFRAIVFLPAVCLPTAIILVFGWMFQTQYGLVNAAMDAMGASPVSWFGNEAGVTVVVSMIVVYLSFSVPAIILYAGMQDIPSDVYEAAMLDGAGPARRFFSITLPLLTPSLFFVILTTTIGILKLFDTVYLLLPPVEHSVSTNYGMTLVYYYYYLAFYDTGQRGYAAAVSLFLLVLILAVSIVLLRLQRRFVHYGEDG</sequence>
<keyword evidence="4 7" id="KW-0812">Transmembrane</keyword>
<evidence type="ECO:0000256" key="3">
    <source>
        <dbReference type="ARBA" id="ARBA00022475"/>
    </source>
</evidence>
<organism evidence="9 10">
    <name type="scientific">Rhizobium jaguaris</name>
    <dbReference type="NCBI Taxonomy" id="1312183"/>
    <lineage>
        <taxon>Bacteria</taxon>
        <taxon>Pseudomonadati</taxon>
        <taxon>Pseudomonadota</taxon>
        <taxon>Alphaproteobacteria</taxon>
        <taxon>Hyphomicrobiales</taxon>
        <taxon>Rhizobiaceae</taxon>
        <taxon>Rhizobium/Agrobacterium group</taxon>
        <taxon>Rhizobium</taxon>
    </lineage>
</organism>
<dbReference type="CDD" id="cd06261">
    <property type="entry name" value="TM_PBP2"/>
    <property type="match status" value="1"/>
</dbReference>
<name>A0A387G1E9_9HYPH</name>
<evidence type="ECO:0000256" key="1">
    <source>
        <dbReference type="ARBA" id="ARBA00004651"/>
    </source>
</evidence>
<dbReference type="InterPro" id="IPR000515">
    <property type="entry name" value="MetI-like"/>
</dbReference>
<feature type="transmembrane region" description="Helical" evidence="7">
    <location>
        <begin position="128"/>
        <end position="149"/>
    </location>
</feature>
<feature type="transmembrane region" description="Helical" evidence="7">
    <location>
        <begin position="175"/>
        <end position="199"/>
    </location>
</feature>
<evidence type="ECO:0000313" key="10">
    <source>
        <dbReference type="Proteomes" id="UP000282195"/>
    </source>
</evidence>
<dbReference type="RefSeq" id="WP_120706778.1">
    <property type="nucleotide sequence ID" value="NZ_CP032695.1"/>
</dbReference>